<organism evidence="1 2">
    <name type="scientific">Holotrichia oblita</name>
    <name type="common">Chafer beetle</name>
    <dbReference type="NCBI Taxonomy" id="644536"/>
    <lineage>
        <taxon>Eukaryota</taxon>
        <taxon>Metazoa</taxon>
        <taxon>Ecdysozoa</taxon>
        <taxon>Arthropoda</taxon>
        <taxon>Hexapoda</taxon>
        <taxon>Insecta</taxon>
        <taxon>Pterygota</taxon>
        <taxon>Neoptera</taxon>
        <taxon>Endopterygota</taxon>
        <taxon>Coleoptera</taxon>
        <taxon>Polyphaga</taxon>
        <taxon>Scarabaeiformia</taxon>
        <taxon>Scarabaeidae</taxon>
        <taxon>Melolonthinae</taxon>
        <taxon>Holotrichia</taxon>
    </lineage>
</organism>
<evidence type="ECO:0000313" key="1">
    <source>
        <dbReference type="EMBL" id="KAI4464705.1"/>
    </source>
</evidence>
<comment type="caution">
    <text evidence="1">The sequence shown here is derived from an EMBL/GenBank/DDBJ whole genome shotgun (WGS) entry which is preliminary data.</text>
</comment>
<keyword evidence="2" id="KW-1185">Reference proteome</keyword>
<gene>
    <name evidence="1" type="ORF">MML48_3g00018115</name>
</gene>
<dbReference type="Proteomes" id="UP001056778">
    <property type="component" value="Chromosome 3"/>
</dbReference>
<accession>A0ACB9TCZ8</accession>
<protein>
    <submittedName>
        <fullName evidence="1">Eg:80h7.2 protein</fullName>
    </submittedName>
</protein>
<dbReference type="EMBL" id="CM043017">
    <property type="protein sequence ID" value="KAI4464705.1"/>
    <property type="molecule type" value="Genomic_DNA"/>
</dbReference>
<name>A0ACB9TCZ8_HOLOL</name>
<proteinExistence type="predicted"/>
<reference evidence="1" key="1">
    <citation type="submission" date="2022-04" db="EMBL/GenBank/DDBJ databases">
        <title>Chromosome-scale genome assembly of Holotrichia oblita Faldermann.</title>
        <authorList>
            <person name="Rongchong L."/>
        </authorList>
    </citation>
    <scope>NUCLEOTIDE SEQUENCE</scope>
    <source>
        <strain evidence="1">81SQS9</strain>
    </source>
</reference>
<evidence type="ECO:0000313" key="2">
    <source>
        <dbReference type="Proteomes" id="UP001056778"/>
    </source>
</evidence>
<sequence length="253" mass="28983">MPIKTIDNEEMKRRSLAGSVGIGFFLLGMVFVCVAFGTPNWLVSDPRITGARLDKFGLWTHCFRSLPDPQDINQRRFFVGCRWIYDPFTTGYDEIRGFLVPGFMVATQLFFTLCFICVIISTVLVLVYYLCAGPDQTWFVQMVQIISWLLLIGGICGGIAVIVFVTCANTKAVFLFFAVAVFGGSHARRDWLMYPNFNYLSWSYGMAVLSFFFHAFAAISLYREARLSYEVRKESWNLIRQMQSSEQHYPGYI</sequence>